<keyword evidence="7" id="KW-0472">Membrane</keyword>
<keyword evidence="5" id="KW-0378">Hydrolase</keyword>
<dbReference type="PANTHER" id="PTHR34072">
    <property type="entry name" value="ENZYMATIC POLYPROTEIN-RELATED"/>
    <property type="match status" value="1"/>
</dbReference>
<evidence type="ECO:0000256" key="6">
    <source>
        <dbReference type="ARBA" id="ARBA00022918"/>
    </source>
</evidence>
<comment type="caution">
    <text evidence="9">The sequence shown here is derived from an EMBL/GenBank/DDBJ whole genome shotgun (WGS) entry which is preliminary data.</text>
</comment>
<dbReference type="GO" id="GO:0004519">
    <property type="term" value="F:endonuclease activity"/>
    <property type="evidence" value="ECO:0007669"/>
    <property type="project" value="UniProtKB-KW"/>
</dbReference>
<sequence>MCDAFDLTLGVVLGQKAGVGKPVHLNYTTTEKELLAIVFSLDKFRSSLLGSIIIVFSNHAALGFLLKKPDAKPRLIQWMLLLQEFNIEIRDKNGAEPDQEGQ</sequence>
<dbReference type="EMBL" id="QJKJ01006141">
    <property type="protein sequence ID" value="RDX87747.1"/>
    <property type="molecule type" value="Genomic_DNA"/>
</dbReference>
<dbReference type="SUPFAM" id="SSF56672">
    <property type="entry name" value="DNA/RNA polymerases"/>
    <property type="match status" value="1"/>
</dbReference>
<keyword evidence="7" id="KW-0812">Transmembrane</keyword>
<evidence type="ECO:0000256" key="1">
    <source>
        <dbReference type="ARBA" id="ARBA00022679"/>
    </source>
</evidence>
<evidence type="ECO:0000256" key="3">
    <source>
        <dbReference type="ARBA" id="ARBA00022722"/>
    </source>
</evidence>
<keyword evidence="6" id="KW-0695">RNA-directed DNA polymerase</keyword>
<organism evidence="9 10">
    <name type="scientific">Mucuna pruriens</name>
    <name type="common">Velvet bean</name>
    <name type="synonym">Dolichos pruriens</name>
    <dbReference type="NCBI Taxonomy" id="157652"/>
    <lineage>
        <taxon>Eukaryota</taxon>
        <taxon>Viridiplantae</taxon>
        <taxon>Streptophyta</taxon>
        <taxon>Embryophyta</taxon>
        <taxon>Tracheophyta</taxon>
        <taxon>Spermatophyta</taxon>
        <taxon>Magnoliopsida</taxon>
        <taxon>eudicotyledons</taxon>
        <taxon>Gunneridae</taxon>
        <taxon>Pentapetalae</taxon>
        <taxon>rosids</taxon>
        <taxon>fabids</taxon>
        <taxon>Fabales</taxon>
        <taxon>Fabaceae</taxon>
        <taxon>Papilionoideae</taxon>
        <taxon>50 kb inversion clade</taxon>
        <taxon>NPAAA clade</taxon>
        <taxon>indigoferoid/millettioid clade</taxon>
        <taxon>Phaseoleae</taxon>
        <taxon>Mucuna</taxon>
    </lineage>
</organism>
<evidence type="ECO:0000256" key="4">
    <source>
        <dbReference type="ARBA" id="ARBA00022759"/>
    </source>
</evidence>
<dbReference type="OrthoDB" id="10055717at2759"/>
<keyword evidence="4" id="KW-0255">Endonuclease</keyword>
<dbReference type="Proteomes" id="UP000257109">
    <property type="component" value="Unassembled WGS sequence"/>
</dbReference>
<feature type="non-terminal residue" evidence="9">
    <location>
        <position position="1"/>
    </location>
</feature>
<evidence type="ECO:0000256" key="5">
    <source>
        <dbReference type="ARBA" id="ARBA00022801"/>
    </source>
</evidence>
<feature type="transmembrane region" description="Helical" evidence="7">
    <location>
        <begin position="48"/>
        <end position="66"/>
    </location>
</feature>
<protein>
    <submittedName>
        <fullName evidence="9">Retrovirus-related Pol polyprotein from transposon 17.6</fullName>
    </submittedName>
</protein>
<evidence type="ECO:0000259" key="8">
    <source>
        <dbReference type="Pfam" id="PF17917"/>
    </source>
</evidence>
<accession>A0A371GB19</accession>
<evidence type="ECO:0000313" key="9">
    <source>
        <dbReference type="EMBL" id="RDX87747.1"/>
    </source>
</evidence>
<evidence type="ECO:0000313" key="10">
    <source>
        <dbReference type="Proteomes" id="UP000257109"/>
    </source>
</evidence>
<dbReference type="AlphaFoldDB" id="A0A371GB19"/>
<proteinExistence type="predicted"/>
<dbReference type="GO" id="GO:0016787">
    <property type="term" value="F:hydrolase activity"/>
    <property type="evidence" value="ECO:0007669"/>
    <property type="project" value="UniProtKB-KW"/>
</dbReference>
<dbReference type="InterPro" id="IPR043502">
    <property type="entry name" value="DNA/RNA_pol_sf"/>
</dbReference>
<dbReference type="InterPro" id="IPR041373">
    <property type="entry name" value="RT_RNaseH"/>
</dbReference>
<keyword evidence="2" id="KW-0548">Nucleotidyltransferase</keyword>
<evidence type="ECO:0000256" key="2">
    <source>
        <dbReference type="ARBA" id="ARBA00022695"/>
    </source>
</evidence>
<keyword evidence="3" id="KW-0540">Nuclease</keyword>
<dbReference type="Pfam" id="PF17917">
    <property type="entry name" value="RT_RNaseH"/>
    <property type="match status" value="1"/>
</dbReference>
<evidence type="ECO:0000256" key="7">
    <source>
        <dbReference type="SAM" id="Phobius"/>
    </source>
</evidence>
<keyword evidence="1" id="KW-0808">Transferase</keyword>
<gene>
    <name evidence="9" type="primary">pol</name>
    <name evidence="9" type="ORF">CR513_30744</name>
</gene>
<keyword evidence="10" id="KW-1185">Reference proteome</keyword>
<reference evidence="9" key="1">
    <citation type="submission" date="2018-05" db="EMBL/GenBank/DDBJ databases">
        <title>Draft genome of Mucuna pruriens seed.</title>
        <authorList>
            <person name="Nnadi N.E."/>
            <person name="Vos R."/>
            <person name="Hasami M.H."/>
            <person name="Devisetty U.K."/>
            <person name="Aguiy J.C."/>
        </authorList>
    </citation>
    <scope>NUCLEOTIDE SEQUENCE [LARGE SCALE GENOMIC DNA]</scope>
    <source>
        <strain evidence="9">JCA_2017</strain>
    </source>
</reference>
<name>A0A371GB19_MUCPR</name>
<dbReference type="CDD" id="cd09274">
    <property type="entry name" value="RNase_HI_RT_Ty3"/>
    <property type="match status" value="1"/>
</dbReference>
<dbReference type="GO" id="GO:0003964">
    <property type="term" value="F:RNA-directed DNA polymerase activity"/>
    <property type="evidence" value="ECO:0007669"/>
    <property type="project" value="UniProtKB-KW"/>
</dbReference>
<feature type="domain" description="Reverse transcriptase RNase H-like" evidence="8">
    <location>
        <begin position="2"/>
        <end position="85"/>
    </location>
</feature>
<dbReference type="PANTHER" id="PTHR34072:SF57">
    <property type="entry name" value="RNA-DIRECTED DNA POLYMERASE"/>
    <property type="match status" value="1"/>
</dbReference>
<keyword evidence="7" id="KW-1133">Transmembrane helix</keyword>